<organism evidence="1">
    <name type="scientific">Siphoviridae sp. ct5zp6</name>
    <dbReference type="NCBI Taxonomy" id="2826296"/>
    <lineage>
        <taxon>Viruses</taxon>
        <taxon>Duplodnaviria</taxon>
        <taxon>Heunggongvirae</taxon>
        <taxon>Uroviricota</taxon>
        <taxon>Caudoviricetes</taxon>
    </lineage>
</organism>
<name>A0A8S5NT63_9CAUD</name>
<evidence type="ECO:0000313" key="1">
    <source>
        <dbReference type="EMBL" id="DAD97416.1"/>
    </source>
</evidence>
<proteinExistence type="predicted"/>
<sequence>MKKALTITDVEDAKKIAEIFESLDINGKLQARAYLSALSDKEMLETEQKAG</sequence>
<reference evidence="1" key="1">
    <citation type="journal article" date="2021" name="Proc. Natl. Acad. Sci. U.S.A.">
        <title>A Catalog of Tens of Thousands of Viruses from Human Metagenomes Reveals Hidden Associations with Chronic Diseases.</title>
        <authorList>
            <person name="Tisza M.J."/>
            <person name="Buck C.B."/>
        </authorList>
    </citation>
    <scope>NUCLEOTIDE SEQUENCE</scope>
    <source>
        <strain evidence="1">Ct5zp6</strain>
    </source>
</reference>
<protein>
    <submittedName>
        <fullName evidence="1">Uncharacterized protein</fullName>
    </submittedName>
</protein>
<accession>A0A8S5NT63</accession>
<dbReference type="EMBL" id="BK015240">
    <property type="protein sequence ID" value="DAD97416.1"/>
    <property type="molecule type" value="Genomic_DNA"/>
</dbReference>